<evidence type="ECO:0000256" key="2">
    <source>
        <dbReference type="ARBA" id="ARBA00022692"/>
    </source>
</evidence>
<keyword evidence="7" id="KW-1185">Reference proteome</keyword>
<dbReference type="Pfam" id="PF01925">
    <property type="entry name" value="TauE"/>
    <property type="match status" value="1"/>
</dbReference>
<keyword evidence="5" id="KW-1003">Cell membrane</keyword>
<feature type="transmembrane region" description="Helical" evidence="5">
    <location>
        <begin position="215"/>
        <end position="233"/>
    </location>
</feature>
<protein>
    <recommendedName>
        <fullName evidence="5">Probable membrane transporter protein</fullName>
    </recommendedName>
</protein>
<keyword evidence="2 5" id="KW-0812">Transmembrane</keyword>
<feature type="transmembrane region" description="Helical" evidence="5">
    <location>
        <begin position="165"/>
        <end position="184"/>
    </location>
</feature>
<feature type="transmembrane region" description="Helical" evidence="5">
    <location>
        <begin position="43"/>
        <end position="60"/>
    </location>
</feature>
<dbReference type="RefSeq" id="WP_380012112.1">
    <property type="nucleotide sequence ID" value="NZ_JBHLYR010000047.1"/>
</dbReference>
<name>A0ABV6B0W2_9DEIO</name>
<reference evidence="6 7" key="1">
    <citation type="submission" date="2024-09" db="EMBL/GenBank/DDBJ databases">
        <authorList>
            <person name="Sun Q."/>
            <person name="Mori K."/>
        </authorList>
    </citation>
    <scope>NUCLEOTIDE SEQUENCE [LARGE SCALE GENOMIC DNA]</scope>
    <source>
        <strain evidence="6 7">JCM 13503</strain>
    </source>
</reference>
<comment type="caution">
    <text evidence="6">The sequence shown here is derived from an EMBL/GenBank/DDBJ whole genome shotgun (WGS) entry which is preliminary data.</text>
</comment>
<evidence type="ECO:0000313" key="6">
    <source>
        <dbReference type="EMBL" id="MFB9993379.1"/>
    </source>
</evidence>
<gene>
    <name evidence="6" type="ORF">ACFFLM_15530</name>
</gene>
<proteinExistence type="inferred from homology"/>
<evidence type="ECO:0000313" key="7">
    <source>
        <dbReference type="Proteomes" id="UP001589733"/>
    </source>
</evidence>
<feature type="transmembrane region" description="Helical" evidence="5">
    <location>
        <begin position="191"/>
        <end position="209"/>
    </location>
</feature>
<sequence>MSSEFLLVSGVVALSAVVQGVAGMGFALLCAPFLIQVFGPTEGVKQVVLLSLVLNVVYFGREMRGARFKDALSLLLPSLFVTPLLASWLKKFSPDALLVVAGTITIISALLLAFGLRMTRLEGRAGAIGAGVMSAAMNVAGGLAGPAVAMYAVSARWPVASIRPTLQLFGIGINTVTLLSLGSLKMHHLPWIGLILGIAGGFLLAPMISSERVRPLILGLALLGGTWIAFKGLL</sequence>
<keyword evidence="4 5" id="KW-0472">Membrane</keyword>
<feature type="transmembrane region" description="Helical" evidence="5">
    <location>
        <begin position="96"/>
        <end position="116"/>
    </location>
</feature>
<dbReference type="InterPro" id="IPR002781">
    <property type="entry name" value="TM_pro_TauE-like"/>
</dbReference>
<dbReference type="Proteomes" id="UP001589733">
    <property type="component" value="Unassembled WGS sequence"/>
</dbReference>
<organism evidence="6 7">
    <name type="scientific">Deinococcus oregonensis</name>
    <dbReference type="NCBI Taxonomy" id="1805970"/>
    <lineage>
        <taxon>Bacteria</taxon>
        <taxon>Thermotogati</taxon>
        <taxon>Deinococcota</taxon>
        <taxon>Deinococci</taxon>
        <taxon>Deinococcales</taxon>
        <taxon>Deinococcaceae</taxon>
        <taxon>Deinococcus</taxon>
    </lineage>
</organism>
<feature type="transmembrane region" description="Helical" evidence="5">
    <location>
        <begin position="72"/>
        <end position="90"/>
    </location>
</feature>
<evidence type="ECO:0000256" key="4">
    <source>
        <dbReference type="ARBA" id="ARBA00023136"/>
    </source>
</evidence>
<comment type="subcellular location">
    <subcellularLocation>
        <location evidence="5">Cell membrane</location>
        <topology evidence="5">Multi-pass membrane protein</topology>
    </subcellularLocation>
    <subcellularLocation>
        <location evidence="1">Membrane</location>
        <topology evidence="1">Multi-pass membrane protein</topology>
    </subcellularLocation>
</comment>
<feature type="transmembrane region" description="Helical" evidence="5">
    <location>
        <begin position="128"/>
        <end position="153"/>
    </location>
</feature>
<evidence type="ECO:0000256" key="3">
    <source>
        <dbReference type="ARBA" id="ARBA00022989"/>
    </source>
</evidence>
<evidence type="ECO:0000256" key="5">
    <source>
        <dbReference type="RuleBase" id="RU363041"/>
    </source>
</evidence>
<evidence type="ECO:0000256" key="1">
    <source>
        <dbReference type="ARBA" id="ARBA00004141"/>
    </source>
</evidence>
<keyword evidence="3 5" id="KW-1133">Transmembrane helix</keyword>
<dbReference type="EMBL" id="JBHLYR010000047">
    <property type="protein sequence ID" value="MFB9993379.1"/>
    <property type="molecule type" value="Genomic_DNA"/>
</dbReference>
<comment type="similarity">
    <text evidence="5">Belongs to the 4-toluene sulfonate uptake permease (TSUP) (TC 2.A.102) family.</text>
</comment>
<accession>A0ABV6B0W2</accession>